<dbReference type="Gene3D" id="1.10.260.40">
    <property type="entry name" value="lambda repressor-like DNA-binding domains"/>
    <property type="match status" value="1"/>
</dbReference>
<gene>
    <name evidence="1" type="ORF">B5766_08300</name>
</gene>
<comment type="caution">
    <text evidence="1">The sequence shown here is derived from an EMBL/GenBank/DDBJ whole genome shotgun (WGS) entry which is preliminary data.</text>
</comment>
<evidence type="ECO:0008006" key="3">
    <source>
        <dbReference type="Google" id="ProtNLM"/>
    </source>
</evidence>
<accession>A0A2A6FQV0</accession>
<dbReference type="Proteomes" id="UP000219994">
    <property type="component" value="Unassembled WGS sequence"/>
</dbReference>
<proteinExistence type="predicted"/>
<reference evidence="2" key="1">
    <citation type="submission" date="2017-03" db="EMBL/GenBank/DDBJ databases">
        <authorList>
            <person name="Lund M.B."/>
        </authorList>
    </citation>
    <scope>NUCLEOTIDE SEQUENCE [LARGE SCALE GENOMIC DNA]</scope>
</reference>
<dbReference type="InterPro" id="IPR001387">
    <property type="entry name" value="Cro/C1-type_HTH"/>
</dbReference>
<evidence type="ECO:0000313" key="2">
    <source>
        <dbReference type="Proteomes" id="UP000219994"/>
    </source>
</evidence>
<dbReference type="GO" id="GO:0003677">
    <property type="term" value="F:DNA binding"/>
    <property type="evidence" value="ECO:0007669"/>
    <property type="project" value="InterPro"/>
</dbReference>
<dbReference type="InterPro" id="IPR010982">
    <property type="entry name" value="Lambda_DNA-bd_dom_sf"/>
</dbReference>
<dbReference type="SUPFAM" id="SSF47413">
    <property type="entry name" value="lambda repressor-like DNA-binding domains"/>
    <property type="match status" value="1"/>
</dbReference>
<sequence>MATNPYAPLGDRIDAFRLSLVPVPSLDDLAKATGIPRPTLTRKIRNGDLLTLAEFRALSAALDVDPALWLSEGVAA</sequence>
<dbReference type="AlphaFoldDB" id="A0A2A6FQV0"/>
<name>A0A2A6FQV0_9MICO</name>
<evidence type="ECO:0000313" key="1">
    <source>
        <dbReference type="EMBL" id="PDQ34981.1"/>
    </source>
</evidence>
<protein>
    <recommendedName>
        <fullName evidence="3">HTH cro/C1-type domain-containing protein</fullName>
    </recommendedName>
</protein>
<dbReference type="EMBL" id="NAEP01000042">
    <property type="protein sequence ID" value="PDQ34981.1"/>
    <property type="molecule type" value="Genomic_DNA"/>
</dbReference>
<dbReference type="CDD" id="cd00093">
    <property type="entry name" value="HTH_XRE"/>
    <property type="match status" value="1"/>
</dbReference>
<organism evidence="1 2">
    <name type="scientific">Candidatus Lumbricidiphila eiseniae</name>
    <dbReference type="NCBI Taxonomy" id="1969409"/>
    <lineage>
        <taxon>Bacteria</taxon>
        <taxon>Bacillati</taxon>
        <taxon>Actinomycetota</taxon>
        <taxon>Actinomycetes</taxon>
        <taxon>Micrococcales</taxon>
        <taxon>Microbacteriaceae</taxon>
        <taxon>Candidatus Lumbricidiphila</taxon>
    </lineage>
</organism>